<evidence type="ECO:0000313" key="2">
    <source>
        <dbReference type="Proteomes" id="UP000565724"/>
    </source>
</evidence>
<sequence>MNAPRPDRPHVQVRVEVLGVTSDSPVEARRLARALPAALERALSGWPDRPDQRRPDAYADLTTRRADGVAADVADAIHRRLGTPGGAT</sequence>
<reference evidence="1 2" key="1">
    <citation type="submission" date="2020-05" db="EMBL/GenBank/DDBJ databases">
        <title>Genome Sequencing of Type Strains.</title>
        <authorList>
            <person name="Lemaire J.F."/>
            <person name="Inderbitzin P."/>
            <person name="Gregorio O.A."/>
            <person name="Collins S.B."/>
            <person name="Wespe N."/>
            <person name="Knight-Connoni V."/>
        </authorList>
    </citation>
    <scope>NUCLEOTIDE SEQUENCE [LARGE SCALE GENOMIC DNA]</scope>
    <source>
        <strain evidence="1 2">ATCC 25174</strain>
    </source>
</reference>
<evidence type="ECO:0000313" key="1">
    <source>
        <dbReference type="EMBL" id="NUU19606.1"/>
    </source>
</evidence>
<comment type="caution">
    <text evidence="1">The sequence shown here is derived from an EMBL/GenBank/DDBJ whole genome shotgun (WGS) entry which is preliminary data.</text>
</comment>
<name>A0A7Y6A4I4_9CELL</name>
<proteinExistence type="predicted"/>
<dbReference type="RefSeq" id="WP_210768357.1">
    <property type="nucleotide sequence ID" value="NZ_JABMCI010000071.1"/>
</dbReference>
<gene>
    <name evidence="1" type="ORF">HP550_20370</name>
</gene>
<accession>A0A7Y6A4I4</accession>
<dbReference type="Proteomes" id="UP000565724">
    <property type="component" value="Unassembled WGS sequence"/>
</dbReference>
<dbReference type="AlphaFoldDB" id="A0A7Y6A4I4"/>
<protein>
    <submittedName>
        <fullName evidence="1">Uncharacterized protein</fullName>
    </submittedName>
</protein>
<dbReference type="EMBL" id="JABMCI010000071">
    <property type="protein sequence ID" value="NUU19606.1"/>
    <property type="molecule type" value="Genomic_DNA"/>
</dbReference>
<organism evidence="1 2">
    <name type="scientific">Cellulomonas humilata</name>
    <dbReference type="NCBI Taxonomy" id="144055"/>
    <lineage>
        <taxon>Bacteria</taxon>
        <taxon>Bacillati</taxon>
        <taxon>Actinomycetota</taxon>
        <taxon>Actinomycetes</taxon>
        <taxon>Micrococcales</taxon>
        <taxon>Cellulomonadaceae</taxon>
        <taxon>Cellulomonas</taxon>
    </lineage>
</organism>
<keyword evidence="2" id="KW-1185">Reference proteome</keyword>